<feature type="domain" description="DUF7907" evidence="1">
    <location>
        <begin position="25"/>
        <end position="200"/>
    </location>
</feature>
<dbReference type="Proteomes" id="UP001244011">
    <property type="component" value="Unassembled WGS sequence"/>
</dbReference>
<evidence type="ECO:0000313" key="2">
    <source>
        <dbReference type="EMBL" id="KAK1769362.1"/>
    </source>
</evidence>
<comment type="caution">
    <text evidence="2">The sequence shown here is derived from an EMBL/GenBank/DDBJ whole genome shotgun (WGS) entry which is preliminary data.</text>
</comment>
<evidence type="ECO:0000259" key="1">
    <source>
        <dbReference type="Pfam" id="PF25484"/>
    </source>
</evidence>
<dbReference type="GeneID" id="85307041"/>
<dbReference type="InterPro" id="IPR057229">
    <property type="entry name" value="DUF7907"/>
</dbReference>
<gene>
    <name evidence="2" type="ORF">QBC33DRAFT_353027</name>
</gene>
<reference evidence="2" key="1">
    <citation type="submission" date="2023-06" db="EMBL/GenBank/DDBJ databases">
        <title>Genome-scale phylogeny and comparative genomics of the fungal order Sordariales.</title>
        <authorList>
            <consortium name="Lawrence Berkeley National Laboratory"/>
            <person name="Hensen N."/>
            <person name="Bonometti L."/>
            <person name="Westerberg I."/>
            <person name="Brannstrom I.O."/>
            <person name="Guillou S."/>
            <person name="Cros-Aarteil S."/>
            <person name="Calhoun S."/>
            <person name="Haridas S."/>
            <person name="Kuo A."/>
            <person name="Mondo S."/>
            <person name="Pangilinan J."/>
            <person name="Riley R."/>
            <person name="Labutti K."/>
            <person name="Andreopoulos B."/>
            <person name="Lipzen A."/>
            <person name="Chen C."/>
            <person name="Yanf M."/>
            <person name="Daum C."/>
            <person name="Ng V."/>
            <person name="Clum A."/>
            <person name="Steindorff A."/>
            <person name="Ohm R."/>
            <person name="Martin F."/>
            <person name="Silar P."/>
            <person name="Natvig D."/>
            <person name="Lalanne C."/>
            <person name="Gautier V."/>
            <person name="Ament-Velasquez S.L."/>
            <person name="Kruys A."/>
            <person name="Hutchinson M.I."/>
            <person name="Powell A.J."/>
            <person name="Barry K."/>
            <person name="Miller A.N."/>
            <person name="Grigoriev I.V."/>
            <person name="Debuchy R."/>
            <person name="Gladieux P."/>
            <person name="Thoren M.H."/>
            <person name="Johannesson H."/>
        </authorList>
    </citation>
    <scope>NUCLEOTIDE SEQUENCE</scope>
    <source>
        <strain evidence="2">8032-3</strain>
    </source>
</reference>
<dbReference type="RefSeq" id="XP_060285575.1">
    <property type="nucleotide sequence ID" value="XM_060423854.1"/>
</dbReference>
<organism evidence="2 3">
    <name type="scientific">Phialemonium atrogriseum</name>
    <dbReference type="NCBI Taxonomy" id="1093897"/>
    <lineage>
        <taxon>Eukaryota</taxon>
        <taxon>Fungi</taxon>
        <taxon>Dikarya</taxon>
        <taxon>Ascomycota</taxon>
        <taxon>Pezizomycotina</taxon>
        <taxon>Sordariomycetes</taxon>
        <taxon>Sordariomycetidae</taxon>
        <taxon>Cephalothecales</taxon>
        <taxon>Cephalothecaceae</taxon>
        <taxon>Phialemonium</taxon>
    </lineage>
</organism>
<proteinExistence type="predicted"/>
<dbReference type="AlphaFoldDB" id="A0AAJ0FIZ1"/>
<accession>A0AAJ0FIZ1</accession>
<keyword evidence="3" id="KW-1185">Reference proteome</keyword>
<protein>
    <recommendedName>
        <fullName evidence="1">DUF7907 domain-containing protein</fullName>
    </recommendedName>
</protein>
<name>A0AAJ0FIZ1_9PEZI</name>
<dbReference type="Pfam" id="PF25484">
    <property type="entry name" value="DUF7907"/>
    <property type="match status" value="1"/>
</dbReference>
<evidence type="ECO:0000313" key="3">
    <source>
        <dbReference type="Proteomes" id="UP001244011"/>
    </source>
</evidence>
<sequence>MKPSTILSVPALAASAASAQGYNETKPFTLKIANAANETLNGQTLYACHAGAAIEGLCISETVNSSYTLNSSDTAPYGSLIFKLPVNINGSVQDVPSPLSLEYTPASNLAVPLFLPSGNTGGNVQLGFDSSSRLYIYSPFDDSKAVAGATAPGDIVGDFELRNWFACYTLVGGYYYHAIAWVTAGEPHNPTCEAVEVVKEDV</sequence>
<dbReference type="EMBL" id="MU839003">
    <property type="protein sequence ID" value="KAK1769362.1"/>
    <property type="molecule type" value="Genomic_DNA"/>
</dbReference>